<feature type="coiled-coil region" evidence="1">
    <location>
        <begin position="470"/>
        <end position="497"/>
    </location>
</feature>
<protein>
    <submittedName>
        <fullName evidence="2">Uncharacterized protein</fullName>
    </submittedName>
</protein>
<feature type="coiled-coil region" evidence="1">
    <location>
        <begin position="2382"/>
        <end position="2409"/>
    </location>
</feature>
<evidence type="ECO:0000256" key="1">
    <source>
        <dbReference type="SAM" id="Coils"/>
    </source>
</evidence>
<feature type="non-terminal residue" evidence="2">
    <location>
        <position position="3632"/>
    </location>
</feature>
<keyword evidence="1" id="KW-0175">Coiled coil</keyword>
<keyword evidence="3" id="KW-1185">Reference proteome</keyword>
<proteinExistence type="predicted"/>
<dbReference type="Proteomes" id="UP000298058">
    <property type="component" value="Unassembled WGS sequence"/>
</dbReference>
<reference evidence="2" key="1">
    <citation type="journal article" date="2019" name="PLoS Negl. Trop. Dis.">
        <title>Revisiting the worldwide diversity of Leptospira species in the environment.</title>
        <authorList>
            <person name="Vincent A.T."/>
            <person name="Schiettekatte O."/>
            <person name="Bourhy P."/>
            <person name="Veyrier F.J."/>
            <person name="Picardeau M."/>
        </authorList>
    </citation>
    <scope>NUCLEOTIDE SEQUENCE [LARGE SCALE GENOMIC DNA]</scope>
    <source>
        <strain evidence="2">201300427</strain>
    </source>
</reference>
<dbReference type="PANTHER" id="PTHR34491">
    <property type="entry name" value="A-TYPE INCLUSION PROTEIN, PUTATIVE-RELATED"/>
    <property type="match status" value="1"/>
</dbReference>
<dbReference type="EMBL" id="RQHW01000049">
    <property type="protein sequence ID" value="TGN18030.1"/>
    <property type="molecule type" value="Genomic_DNA"/>
</dbReference>
<feature type="coiled-coil region" evidence="1">
    <location>
        <begin position="2651"/>
        <end position="2678"/>
    </location>
</feature>
<accession>A0A4R9LXG5</accession>
<dbReference type="PANTHER" id="PTHR34491:SF74">
    <property type="entry name" value="DUF4456 DOMAIN-CONTAINING PROTEIN"/>
    <property type="match status" value="1"/>
</dbReference>
<evidence type="ECO:0000313" key="3">
    <source>
        <dbReference type="Proteomes" id="UP000298058"/>
    </source>
</evidence>
<sequence length="3632" mass="398574">MERQFEQASQATTEAEFEKAVGRGLGILRSDWETRAEQELEKELRNFGATGDAANQERNKLIEEKALAYSEWESEVQEEIDQRKGFWKAHIQSASLDRVWDLVDRAGLILGIQQADLASKQGSTATDRVQIWDTTVGSVRAGLQANWEAALDSFILEARGGVGFRSGEEQAAFEFELSRIREYYISEYEYEESSLLSAKRMYFVSSENRNEEMASRIAQETNPSELARLLVERTKQQLAQNGGVFVSNENSIPTQVALNFQNGDEDYQKQVLTALEKGQEVWQKAIDEMILGKLQYDRDVEMQWRSGESDWTSAYTELVKAREEWLTTVKKQIQEGLSKWEASESTMVANKTKAIEELDRTLETNRTKWESHVRGITDVLIVGADTLATIASNKEWYREALGRASAPNSGYSQEVITEYSNQYTYWLGLESRYRNLVAASQSQIHDQDIRGTGVGQGLLYNAGGSDPYVLTVQEFELKLAREELKVLEEKRDRAKAVYDYAVGNVAQKTTEQITAELDAIRVNFKNKEAAYLSLLAELNGGGSSVFGTPGLDGNSSIETEDVSGDPDTILARLEAASQVLETKRQAMELAKAAMGEAMLGYESALKIQVLIQNPGMLGEIGDLTTDSSKIKGNSGLRGEILQAQAEIDAQREVLRQQEKKMYELQYERENAFRSQRFYGEMNLRVLEFERLKENRLALTSVLNGDGSLEEKIDSLLSGDTLVQLYGNQVSAEVRKNLESWKSSLSGLDTSVVTSIGSHDSSIAALLDRANGLNLASLDAASASIGQYTSQYGNILNGLYSDSRLDAGYLNAEAVLPAYEHLTYLSDNRSDVLAYGKEGISLVKEILLEYKTYADANTGNRGSLEYASKIAELEKNLGYAVSLVDVYNKYLSEVDQTVRYLNANVLDALSKTDVLVDATLTGTERQAAKTRFASLRTSETSATQNLFVSLGGTGSILSSLSEGLASYGQASLGFRNALEGRNSTTKQVSDGLMSLFDGFELEYRNKEIQLKFLLDENGNESKLADIQKAAELSQKVAGAEVNAKALEFLLSYVKDLREGERGVESIYLRILKDSEVVNRDSKTDAASILNRRAMATLLDYFRQGKSALGSYLEGENYSDFITELERQKAYSEEVLNYYESGIEFTAAEREDIRWNGSPEAKKLLSESYGYGSTFFFQGSLSQIGREVEISRRVGVFADQVKSGEVLSVLKEEYFRNQENKATGLLKELHTAVSGLDAITASKLYNDSFVIGSAGDRDLGEEARLSNILAGYLSGATTATEKLNAILDYGKLIEVFGETEGVRIYNEIYTKMGAMDGSVERLYLSSQRLEPGFASVEAAYPSYASFFSGTNRYSYAVEIQKINKYLAISEYEDLTQPIYDTSEDPPVLTGYEKLFSGVDASALLSSKESLSDLLNEWDTMESELGDAFTAYQEALSNWRSATPGTEEYADLAATVSNKLRDLSEKQAASTDYLRELSLQLDEASDQAKVFIAEFKGALGVSQNQILVTDSSLTQIRGSLPGLANVFDDPAQRDKFYYYPIDGAGAFNPEHMEMVAELEYTYVLQKTTALSMNDSLTGLSVFGEAMMFGSTMSNEYSDLYANRSVATDAANAFVDSLEDRIVVYASQSSMNQISQSDLVQYTRNIKEFLTVKMQNGEEINASLWEALGNVEAYTNEIAGLQYYQSLSASEKADKNTLKTEYETVKTAREALDSAGQLFAELKRTIDGLEANGLPLDQSLGEIGAAIGKYEALKEKFTAGGYTADPRIEEGFSALKAFAWQNHKDQLAKAYVNTVANNGTIEKFLADIRSGKFVLPGPSGNIEKNANFLGAALTETEVAELQTLLTGYDFQVRILQSQNLSQVDTLLSKYDSSLHATVKEEALRESYNRIQQSIANGVVPNPSLYPAELKNYILASSFEAYAKSNLSVDVPTLTSNYYLQMNLGDSDRSMLGNYIANRDSKNPSTYLPDSLKEYHLLDTYYANWTGDMDPEDSADLASWLNTKGYDASLMGSLQQAARMDLLVRSYSGEDMNEYITSANNRLSSPVTDQEKEAILLSRVGLYNPTRPGGTDPYFQIQAGTYLRSFTYQTGFASFADALGEETSKLAVAGLRAVAEEKEKKFAWDVSNKVIKIESYLSYTKIAPAGQAAPSEDTQVTNRLRELEYQAEHRLGNFLSIIEEYNSYSYDPSKEAQNPSLRVLLGEMRNAGYTVRDEVYSKNASLEYEFLGGFDNAKAVTDNYVKNNLPGRFALEDPYEKTSQAKGSMSSSASSILLAGEEIGVIYNIKNTYGNGSYHTALQAYKDQYNTRLTEFDAAHAAFQAEQTNIAGIQAEYSAKQEQVSIAYDLLQQASKEMSLLSSVYDFVTIKDYSNHQSLSGESLASLTTPIELIRKRYEDAQKEVTAKLQEITALQKKADDRMKLSELQADTAVAANKAQTQEWAERAMRYSEAETRIKNEMQSLQEQILAARSALSGTMGRLVGSVNTSVLEGRLDFQSGWYTEQEQKLRSYYNIANGILDNKIGAWDFIHSTRGGVDPNHPGGELVTFSGGLTKRYPDLDIGGFVRRYMGGTSMGDVTSAQKAFDGVWIFNLNAGGESAHIRRVTNSYAEFAGAMEYRLAEVMGTGALIIGLMSWFNPMVGLEAMNRINTWNSEKAKLDNLVNTAKSQTQTLKSLQERLNRYTDISTEEQLRDMLLGANGYVATGLNASDVNLLVGSGGQLANGTLKWTGGKDALSIDKLAGKDGDPLIQKRAIKDSFGLYIRSGAAPVGAPSTYSNQGYSSDGRLVNLMTSADEFVGSLASLAKSQYEVERDEYYAAQEAAIVRGVKADKKDILDDRDAFFSSLLNTVTLGNTGQRIEYDMYKVLVNDYYGAGNVVDQIYAINESQQRDLQLKVWEGKEKDFQAKKSEWLANVEYLQNTGTARFNDMMTAFNQSWEAWRRDFKKETADGQAAHMARIEAALKEKTEWEVNLLNQARNGNGMSVDEIYSEIQRTLASLGNVPTSISVQNNANKILNNILASKPQVLDNRLLEQGLYADVQFFVDELSKATYDDTNIKKMAALTSEMEDRSKQMAVLQTLDSLWSLPLTFEDTIKEQNKALDEQLSSQLIQDNFLKVGSVYMRSAVDKMGNPTYQILPAYAGYDYKKPDKLPTVKDSSGKEWDLTNFSALQGKYGPTSVELSTMVRLARNQLEYDFKNTFDPEKPENREIGLTLLDPKAMARVAKAAQQGLQRIFSDPQQALSYSQADDEGREAMIESAKNSGYLVGPTVGGSFGTHHFNQFYPILKMKELYNEQKAEGEALKGDGFANAVGGVLSVATGGLLNAKQTAKFMHENGDVIDTIVSVAAVIAAPFTGGASLLALAAYKGIQGAYNGGVAGAITGALSGVANGFTQMVGVTVDATYSYANGFAGSVGVGIGGVATVGVSYSDQAGFGASASVELGPLQVGVTYSQQGGFGAAVGFKNSNGLAAGLAWSESGGIEASVGIATKGGLASGISYNKSEGFGAYITQNTFNDQGKVATSGSLTFTQRDGIGVEYTDNQFAGGSGTVSMTQKGGLNASYASSDGLVSGSAGYNFNDGSYNVTGGYAGRSLTYSSVDGFSGNDGVTSNGFGAMVDWKAGIATSQASSREAMQKISESVH</sequence>
<evidence type="ECO:0000313" key="2">
    <source>
        <dbReference type="EMBL" id="TGN18030.1"/>
    </source>
</evidence>
<name>A0A4R9LXG5_9LEPT</name>
<feature type="coiled-coil region" evidence="1">
    <location>
        <begin position="2439"/>
        <end position="2466"/>
    </location>
</feature>
<comment type="caution">
    <text evidence="2">The sequence shown here is derived from an EMBL/GenBank/DDBJ whole genome shotgun (WGS) entry which is preliminary data.</text>
</comment>
<gene>
    <name evidence="2" type="ORF">EHS15_15675</name>
</gene>
<dbReference type="OrthoDB" id="345459at2"/>
<organism evidence="2 3">
    <name type="scientific">Leptospira idonii</name>
    <dbReference type="NCBI Taxonomy" id="1193500"/>
    <lineage>
        <taxon>Bacteria</taxon>
        <taxon>Pseudomonadati</taxon>
        <taxon>Spirochaetota</taxon>
        <taxon>Spirochaetia</taxon>
        <taxon>Leptospirales</taxon>
        <taxon>Leptospiraceae</taxon>
        <taxon>Leptospira</taxon>
    </lineage>
</organism>